<organism evidence="1 2">
    <name type="scientific">candidate division KSB3 bacterium</name>
    <dbReference type="NCBI Taxonomy" id="2044937"/>
    <lineage>
        <taxon>Bacteria</taxon>
        <taxon>candidate division KSB3</taxon>
    </lineage>
</organism>
<dbReference type="InterPro" id="IPR027417">
    <property type="entry name" value="P-loop_NTPase"/>
</dbReference>
<comment type="caution">
    <text evidence="1">The sequence shown here is derived from an EMBL/GenBank/DDBJ whole genome shotgun (WGS) entry which is preliminary data.</text>
</comment>
<evidence type="ECO:0000313" key="2">
    <source>
        <dbReference type="Proteomes" id="UP000649604"/>
    </source>
</evidence>
<proteinExistence type="predicted"/>
<dbReference type="SUPFAM" id="SSF52540">
    <property type="entry name" value="P-loop containing nucleoside triphosphate hydrolases"/>
    <property type="match status" value="1"/>
</dbReference>
<protein>
    <recommendedName>
        <fullName evidence="3">Sulfotransferase</fullName>
    </recommendedName>
</protein>
<reference evidence="1" key="1">
    <citation type="submission" date="2019-11" db="EMBL/GenBank/DDBJ databases">
        <title>Microbial mats filling the niche in hypersaline microbial mats.</title>
        <authorList>
            <person name="Wong H.L."/>
            <person name="Macleod F.I."/>
            <person name="White R.A. III"/>
            <person name="Burns B.P."/>
        </authorList>
    </citation>
    <scope>NUCLEOTIDE SEQUENCE</scope>
    <source>
        <strain evidence="1">Rbin_158</strain>
    </source>
</reference>
<name>A0A9D5JZR2_9BACT</name>
<dbReference type="Pfam" id="PF13469">
    <property type="entry name" value="Sulfotransfer_3"/>
    <property type="match status" value="1"/>
</dbReference>
<feature type="non-terminal residue" evidence="1">
    <location>
        <position position="209"/>
    </location>
</feature>
<dbReference type="EMBL" id="WJJP01000666">
    <property type="protein sequence ID" value="MBD3326961.1"/>
    <property type="molecule type" value="Genomic_DNA"/>
</dbReference>
<sequence>MMGNSIFIYGILPRSGTNFLNHMVLLHADCVQSSLKVRENYFLHHSDSLWQYAEQLFQTWSNPKWKGEAFSQQTFFAKIGEALLTYLTDQSLDISTKILVSKTPSVQHLDRCFDLFPHSKIILIVRDARDIAASTFKTWGTPIPKTLDKWNIACQMIAQFERGASAERYLLLRYEDLMDEREVWMQKCLNFLGLDGTKFLWNELNALPI</sequence>
<dbReference type="Gene3D" id="3.40.50.300">
    <property type="entry name" value="P-loop containing nucleotide triphosphate hydrolases"/>
    <property type="match status" value="1"/>
</dbReference>
<dbReference type="AlphaFoldDB" id="A0A9D5JZR2"/>
<accession>A0A9D5JZR2</accession>
<evidence type="ECO:0008006" key="3">
    <source>
        <dbReference type="Google" id="ProtNLM"/>
    </source>
</evidence>
<gene>
    <name evidence="1" type="ORF">GF339_20415</name>
</gene>
<evidence type="ECO:0000313" key="1">
    <source>
        <dbReference type="EMBL" id="MBD3326961.1"/>
    </source>
</evidence>
<dbReference type="Proteomes" id="UP000649604">
    <property type="component" value="Unassembled WGS sequence"/>
</dbReference>